<feature type="transmembrane region" description="Helical" evidence="1">
    <location>
        <begin position="165"/>
        <end position="182"/>
    </location>
</feature>
<organism evidence="2">
    <name type="scientific">Wuchereria bancrofti</name>
    <dbReference type="NCBI Taxonomy" id="6293"/>
    <lineage>
        <taxon>Eukaryota</taxon>
        <taxon>Metazoa</taxon>
        <taxon>Ecdysozoa</taxon>
        <taxon>Nematoda</taxon>
        <taxon>Chromadorea</taxon>
        <taxon>Rhabditida</taxon>
        <taxon>Spirurina</taxon>
        <taxon>Spiruromorpha</taxon>
        <taxon>Filarioidea</taxon>
        <taxon>Onchocercidae</taxon>
        <taxon>Wuchereria</taxon>
    </lineage>
</organism>
<feature type="transmembrane region" description="Helical" evidence="1">
    <location>
        <begin position="202"/>
        <end position="220"/>
    </location>
</feature>
<dbReference type="WBParaSite" id="maker-PairedContig_1014-snap-gene-1.24-mRNA-1">
    <property type="protein sequence ID" value="maker-PairedContig_1014-snap-gene-1.24-mRNA-1"/>
    <property type="gene ID" value="maker-PairedContig_1014-snap-gene-1.24"/>
</dbReference>
<sequence length="291" mass="33714">IGVEWKFVALFDLLCYVQLTHSEKHRGTNRGNGSFGSTKIAMARPATRRNRFFWELIVAFMFVVSAAVFQTFHFFNNAWLVHTNGSYIYQRGLGDDCVKSGEFSDGIKCTSWLDGEYSTFVINGQDITASDVVPPSTVYLSKHFLVLMPSLLTFRTEIGTRSHDFQRFIILVHYFLFIFHLCETQSQSAEALMWCDCIARRFRWFLLRIFVNVFIIFIVMADSSEPFIKTMKYCSLGSAFYYFLLSCLLFWIGSAVHFDSWIDVYDNIHTNDLPMGLLGHIRRNDNGRYVV</sequence>
<feature type="transmembrane region" description="Helical" evidence="1">
    <location>
        <begin position="52"/>
        <end position="75"/>
    </location>
</feature>
<name>A0A1I8E8L6_WUCBA</name>
<keyword evidence="1" id="KW-0472">Membrane</keyword>
<reference evidence="2" key="1">
    <citation type="submission" date="2016-11" db="UniProtKB">
        <authorList>
            <consortium name="WormBaseParasite"/>
        </authorList>
    </citation>
    <scope>IDENTIFICATION</scope>
    <source>
        <strain evidence="2">pt0022</strain>
    </source>
</reference>
<protein>
    <submittedName>
        <fullName evidence="2">Uncharacterized protein</fullName>
    </submittedName>
</protein>
<keyword evidence="1" id="KW-1133">Transmembrane helix</keyword>
<keyword evidence="1" id="KW-0812">Transmembrane</keyword>
<evidence type="ECO:0000313" key="2">
    <source>
        <dbReference type="WBParaSite" id="maker-PairedContig_1014-snap-gene-1.24-mRNA-1"/>
    </source>
</evidence>
<evidence type="ECO:0000256" key="1">
    <source>
        <dbReference type="SAM" id="Phobius"/>
    </source>
</evidence>
<accession>A0A1I8E8L6</accession>
<proteinExistence type="predicted"/>
<feature type="transmembrane region" description="Helical" evidence="1">
    <location>
        <begin position="240"/>
        <end position="258"/>
    </location>
</feature>
<dbReference type="AlphaFoldDB" id="A0A1I8E8L6"/>